<proteinExistence type="predicted"/>
<feature type="transmembrane region" description="Helical" evidence="1">
    <location>
        <begin position="12"/>
        <end position="30"/>
    </location>
</feature>
<keyword evidence="1" id="KW-0472">Membrane</keyword>
<dbReference type="RefSeq" id="WP_024982612.1">
    <property type="nucleotide sequence ID" value="NZ_CBCRUM010000017.1"/>
</dbReference>
<organism evidence="2 3">
    <name type="scientific">Flavobacterium succinicans</name>
    <dbReference type="NCBI Taxonomy" id="29536"/>
    <lineage>
        <taxon>Bacteria</taxon>
        <taxon>Pseudomonadati</taxon>
        <taxon>Bacteroidota</taxon>
        <taxon>Flavobacteriia</taxon>
        <taxon>Flavobacteriales</taxon>
        <taxon>Flavobacteriaceae</taxon>
        <taxon>Flavobacterium</taxon>
    </lineage>
</organism>
<feature type="transmembrane region" description="Helical" evidence="1">
    <location>
        <begin position="50"/>
        <end position="66"/>
    </location>
</feature>
<dbReference type="eggNOG" id="ENOG5031535">
    <property type="taxonomic scope" value="Bacteria"/>
</dbReference>
<dbReference type="Proteomes" id="UP000182961">
    <property type="component" value="Unassembled WGS sequence"/>
</dbReference>
<feature type="transmembrane region" description="Helical" evidence="1">
    <location>
        <begin position="86"/>
        <end position="105"/>
    </location>
</feature>
<name>A0A1I4YZK1_9FLAO</name>
<feature type="transmembrane region" description="Helical" evidence="1">
    <location>
        <begin position="111"/>
        <end position="128"/>
    </location>
</feature>
<dbReference type="AlphaFoldDB" id="A0A1I4YZK1"/>
<evidence type="ECO:0000313" key="3">
    <source>
        <dbReference type="Proteomes" id="UP000182961"/>
    </source>
</evidence>
<evidence type="ECO:0000256" key="1">
    <source>
        <dbReference type="SAM" id="Phobius"/>
    </source>
</evidence>
<gene>
    <name evidence="2" type="ORF">SAMN05444143_11320</name>
</gene>
<keyword evidence="3" id="KW-1185">Reference proteome</keyword>
<accession>A0A1I4YZK1</accession>
<feature type="transmembrane region" description="Helical" evidence="1">
    <location>
        <begin position="158"/>
        <end position="175"/>
    </location>
</feature>
<protein>
    <submittedName>
        <fullName evidence="2">Uncharacterized protein</fullName>
    </submittedName>
</protein>
<evidence type="ECO:0000313" key="2">
    <source>
        <dbReference type="EMBL" id="SFN43070.1"/>
    </source>
</evidence>
<keyword evidence="1" id="KW-0812">Transmembrane</keyword>
<keyword evidence="1" id="KW-1133">Transmembrane helix</keyword>
<feature type="transmembrane region" description="Helical" evidence="1">
    <location>
        <begin position="133"/>
        <end position="152"/>
    </location>
</feature>
<dbReference type="EMBL" id="FOUT01000013">
    <property type="protein sequence ID" value="SFN43070.1"/>
    <property type="molecule type" value="Genomic_DNA"/>
</dbReference>
<sequence>MPQLSFFKQRLYVTLVVTVAIWILLLWDFYHGGVPSHHILQNKDLPKFSNWWGGLLLPMLTWFLLYRSQVRIEKESTSKVFSTRFVTHFVGALFFGIVLSVFFSLGNQDVPFYMLVGLLVFAFFFPIYRAECLLGFVLGMTYTFGGVLPIIIGTVLVLITGAIYLLLLPILRFIWSRVIKLFNS</sequence>
<reference evidence="3" key="1">
    <citation type="submission" date="2016-10" db="EMBL/GenBank/DDBJ databases">
        <authorList>
            <person name="Varghese N."/>
            <person name="Submissions S."/>
        </authorList>
    </citation>
    <scope>NUCLEOTIDE SEQUENCE [LARGE SCALE GENOMIC DNA]</scope>
    <source>
        <strain evidence="3">DSM 4002</strain>
    </source>
</reference>